<dbReference type="InterPro" id="IPR042534">
    <property type="entry name" value="SAP18_sf"/>
</dbReference>
<protein>
    <recommendedName>
        <fullName evidence="2">18 kDa Sin3-associated polypeptide</fullName>
    </recommendedName>
</protein>
<reference evidence="4" key="1">
    <citation type="journal article" date="2012" name="Nat. Genet.">
        <title>Whole-genome sequence of Schistosoma haematobium.</title>
        <authorList>
            <person name="Young N.D."/>
            <person name="Jex A.R."/>
            <person name="Li B."/>
            <person name="Liu S."/>
            <person name="Yang L."/>
            <person name="Xiong Z."/>
            <person name="Li Y."/>
            <person name="Cantacessi C."/>
            <person name="Hall R.S."/>
            <person name="Xu X."/>
            <person name="Chen F."/>
            <person name="Wu X."/>
            <person name="Zerlotini A."/>
            <person name="Oliveira G."/>
            <person name="Hofmann A."/>
            <person name="Zhang G."/>
            <person name="Fang X."/>
            <person name="Kang Y."/>
            <person name="Campbell B.E."/>
            <person name="Loukas A."/>
            <person name="Ranganathan S."/>
            <person name="Rollinson D."/>
            <person name="Rinaldi G."/>
            <person name="Brindley P.J."/>
            <person name="Yang H."/>
            <person name="Wang J."/>
            <person name="Wang J."/>
            <person name="Gasser R.B."/>
        </authorList>
    </citation>
    <scope>NUCLEOTIDE SEQUENCE [LARGE SCALE GENOMIC DNA]</scope>
</reference>
<gene>
    <name evidence="4" type="ORF">MS3_03001</name>
</gene>
<evidence type="ECO:0000256" key="1">
    <source>
        <dbReference type="ARBA" id="ARBA00009143"/>
    </source>
</evidence>
<name>A0A094ZJM1_SCHHA</name>
<evidence type="ECO:0000313" key="4">
    <source>
        <dbReference type="EMBL" id="KGB34770.1"/>
    </source>
</evidence>
<accession>A0A094ZJM1</accession>
<dbReference type="GO" id="GO:0005634">
    <property type="term" value="C:nucleus"/>
    <property type="evidence" value="ECO:0007669"/>
    <property type="project" value="TreeGrafter"/>
</dbReference>
<dbReference type="PANTHER" id="PTHR13082:SF0">
    <property type="entry name" value="HISTONE DEACETYLASE COMPLEX SUBUNIT SAP18"/>
    <property type="match status" value="1"/>
</dbReference>
<feature type="region of interest" description="Disordered" evidence="3">
    <location>
        <begin position="161"/>
        <end position="230"/>
    </location>
</feature>
<evidence type="ECO:0000256" key="3">
    <source>
        <dbReference type="SAM" id="MobiDB-lite"/>
    </source>
</evidence>
<dbReference type="STRING" id="6185.A0A094ZJM1"/>
<dbReference type="Pfam" id="PF06487">
    <property type="entry name" value="SAP18"/>
    <property type="match status" value="1"/>
</dbReference>
<dbReference type="EMBL" id="KL250633">
    <property type="protein sequence ID" value="KGB34770.1"/>
    <property type="molecule type" value="Genomic_DNA"/>
</dbReference>
<organism evidence="4">
    <name type="scientific">Schistosoma haematobium</name>
    <name type="common">Blood fluke</name>
    <dbReference type="NCBI Taxonomy" id="6185"/>
    <lineage>
        <taxon>Eukaryota</taxon>
        <taxon>Metazoa</taxon>
        <taxon>Spiralia</taxon>
        <taxon>Lophotrochozoa</taxon>
        <taxon>Platyhelminthes</taxon>
        <taxon>Trematoda</taxon>
        <taxon>Digenea</taxon>
        <taxon>Strigeidida</taxon>
        <taxon>Schistosomatoidea</taxon>
        <taxon>Schistosomatidae</taxon>
        <taxon>Schistosoma</taxon>
    </lineage>
</organism>
<dbReference type="InterPro" id="IPR010516">
    <property type="entry name" value="SAP18"/>
</dbReference>
<dbReference type="AlphaFoldDB" id="A0A094ZJM1"/>
<dbReference type="Gene3D" id="3.10.20.550">
    <property type="entry name" value="ASAP complex, SAP18 subunit"/>
    <property type="match status" value="1"/>
</dbReference>
<feature type="compositionally biased region" description="Basic and acidic residues" evidence="3">
    <location>
        <begin position="197"/>
        <end position="215"/>
    </location>
</feature>
<proteinExistence type="inferred from homology"/>
<sequence length="230" mass="26552">MTVSDDSSVNREKTCPLLLRMFCSTKKHNNVLEYSRGRTPINELQVYTWFDATLRELASLVKQVNPESRRRGTLFDFALVFPDHRSPVYRMRELGTVCSGSPSDTDRIMLKVWDVQFTIGDMIDVAITPPLTDTNIPFIKNDSLILDSSRPNPIIRNRRSHEKYHEHPSNNNSNNNPDLKSSKYRRHVNNVNLTSQDRAEKSESGKESRIDKSTDGRYSYKTTARRVVPY</sequence>
<evidence type="ECO:0000256" key="2">
    <source>
        <dbReference type="ARBA" id="ARBA00030511"/>
    </source>
</evidence>
<dbReference type="GO" id="GO:0003714">
    <property type="term" value="F:transcription corepressor activity"/>
    <property type="evidence" value="ECO:0007669"/>
    <property type="project" value="TreeGrafter"/>
</dbReference>
<comment type="similarity">
    <text evidence="1">Belongs to the SAP18 family.</text>
</comment>
<dbReference type="PANTHER" id="PTHR13082">
    <property type="entry name" value="SAP18"/>
    <property type="match status" value="1"/>
</dbReference>